<keyword evidence="3" id="KW-0472">Membrane</keyword>
<accession>A0AA38UKL0</accession>
<keyword evidence="1" id="KW-0175">Coiled coil</keyword>
<feature type="coiled-coil region" evidence="1">
    <location>
        <begin position="658"/>
        <end position="685"/>
    </location>
</feature>
<feature type="compositionally biased region" description="Low complexity" evidence="2">
    <location>
        <begin position="43"/>
        <end position="52"/>
    </location>
</feature>
<evidence type="ECO:0000313" key="4">
    <source>
        <dbReference type="EMBL" id="KAJ3844709.1"/>
    </source>
</evidence>
<feature type="region of interest" description="Disordered" evidence="2">
    <location>
        <begin position="428"/>
        <end position="458"/>
    </location>
</feature>
<evidence type="ECO:0000313" key="5">
    <source>
        <dbReference type="Proteomes" id="UP001163846"/>
    </source>
</evidence>
<evidence type="ECO:0000256" key="1">
    <source>
        <dbReference type="SAM" id="Coils"/>
    </source>
</evidence>
<feature type="compositionally biased region" description="Basic residues" evidence="2">
    <location>
        <begin position="71"/>
        <end position="83"/>
    </location>
</feature>
<reference evidence="4" key="1">
    <citation type="submission" date="2022-08" db="EMBL/GenBank/DDBJ databases">
        <authorList>
            <consortium name="DOE Joint Genome Institute"/>
            <person name="Min B."/>
            <person name="Riley R."/>
            <person name="Sierra-Patev S."/>
            <person name="Naranjo-Ortiz M."/>
            <person name="Looney B."/>
            <person name="Konkel Z."/>
            <person name="Slot J.C."/>
            <person name="Sakamoto Y."/>
            <person name="Steenwyk J.L."/>
            <person name="Rokas A."/>
            <person name="Carro J."/>
            <person name="Camarero S."/>
            <person name="Ferreira P."/>
            <person name="Molpeceres G."/>
            <person name="Ruiz-Duenas F.J."/>
            <person name="Serrano A."/>
            <person name="Henrissat B."/>
            <person name="Drula E."/>
            <person name="Hughes K.W."/>
            <person name="Mata J.L."/>
            <person name="Ishikawa N.K."/>
            <person name="Vargas-Isla R."/>
            <person name="Ushijima S."/>
            <person name="Smith C.A."/>
            <person name="Ahrendt S."/>
            <person name="Andreopoulos W."/>
            <person name="He G."/>
            <person name="Labutti K."/>
            <person name="Lipzen A."/>
            <person name="Ng V."/>
            <person name="Sandor L."/>
            <person name="Barry K."/>
            <person name="Martinez A.T."/>
            <person name="Xiao Y."/>
            <person name="Gibbons J.G."/>
            <person name="Terashima K."/>
            <person name="Hibbett D.S."/>
            <person name="Grigoriev I.V."/>
        </authorList>
    </citation>
    <scope>NUCLEOTIDE SEQUENCE</scope>
    <source>
        <strain evidence="4">TFB9207</strain>
    </source>
</reference>
<gene>
    <name evidence="4" type="ORF">F5878DRAFT_601307</name>
</gene>
<keyword evidence="3" id="KW-0812">Transmembrane</keyword>
<feature type="compositionally biased region" description="Polar residues" evidence="2">
    <location>
        <begin position="266"/>
        <end position="283"/>
    </location>
</feature>
<proteinExistence type="predicted"/>
<evidence type="ECO:0000256" key="3">
    <source>
        <dbReference type="SAM" id="Phobius"/>
    </source>
</evidence>
<sequence length="798" mass="87716">MSSIKTESIHEFSYPRSASPTKESLRPNAHPYAIKTTSTALLSRSNSSSRNHYSSHHHYVPQTPPATSPGPRKHSSAHYRHRYSTSLSTDNLPRPLPVPPSPTKDVPNEGSGKRFRTYSHTAVSSAPLTLEDLPPNPKLWTPSQLCAYLATALRVKSGESLELPAQIARDIAGFVRDSRITGKAFLRLDERELEAFGVNKLWRNALLRASQNLRQNVLKGHIWGFVDELDGITSGLNFPSADQFNSGSVEEDEDDDSTPHRRRRSTSQPQIAREFSGSNQSSFKHPFPNGLPEYSSASSSSSTDDLFSPIGIEPFVTSASSLGDYSRYSHHTRTRNGKVKGMVDTFERSSSFDESDPISVKLMQEIKGKRELDLENLRKLRRERSGSISSISSGSFGSSHSPTSSSDDGSDIGALAVIASPEEYNVSTITSSRPLPSRPLQREADDGFSTSRVSEHEEPSIEELLAREGGLENALSSHSNLSDLQSAFSKNSTFAKGTFSISKGKGKAKKREGVYAWEAEVEDLGVAAPGKATAKRVTSQVPIPPSMLSSAPVPTAKDVFVHTEVVSGFIQEEPTEQSRPGELHSSVPKSGQGSGTHTPSRPLPEIPLHPSLVSLLEPEEPQEMPSDDVYDLDKQDNAKESEAETMLRASIAETAELLRAVDARLGEVERKLDMLEIEVKDLEVASAVRDKQRSERSQSNDAIQTTNQDNKVEEVPRTDTFFSEWPIVRKVLNRLLRSSSFGQSSSIRSRVFDSRLWQSPPNIDPQTLSQLPPYVLLVGLGVCAVVLKVFAKRLIGRR</sequence>
<dbReference type="Proteomes" id="UP001163846">
    <property type="component" value="Unassembled WGS sequence"/>
</dbReference>
<feature type="compositionally biased region" description="Polar residues" evidence="2">
    <location>
        <begin position="587"/>
        <end position="599"/>
    </location>
</feature>
<keyword evidence="3" id="KW-1133">Transmembrane helix</keyword>
<name>A0AA38UKL0_9AGAR</name>
<feature type="transmembrane region" description="Helical" evidence="3">
    <location>
        <begin position="771"/>
        <end position="791"/>
    </location>
</feature>
<comment type="caution">
    <text evidence="4">The sequence shown here is derived from an EMBL/GenBank/DDBJ whole genome shotgun (WGS) entry which is preliminary data.</text>
</comment>
<feature type="compositionally biased region" description="Low complexity" evidence="2">
    <location>
        <begin position="386"/>
        <end position="411"/>
    </location>
</feature>
<keyword evidence="5" id="KW-1185">Reference proteome</keyword>
<protein>
    <submittedName>
        <fullName evidence="4">Uncharacterized protein</fullName>
    </submittedName>
</protein>
<evidence type="ECO:0000256" key="2">
    <source>
        <dbReference type="SAM" id="MobiDB-lite"/>
    </source>
</evidence>
<dbReference type="EMBL" id="MU805948">
    <property type="protein sequence ID" value="KAJ3844709.1"/>
    <property type="molecule type" value="Genomic_DNA"/>
</dbReference>
<feature type="region of interest" description="Disordered" evidence="2">
    <location>
        <begin position="241"/>
        <end position="303"/>
    </location>
</feature>
<feature type="compositionally biased region" description="Polar residues" evidence="2">
    <location>
        <begin position="699"/>
        <end position="709"/>
    </location>
</feature>
<organism evidence="4 5">
    <name type="scientific">Lentinula raphanica</name>
    <dbReference type="NCBI Taxonomy" id="153919"/>
    <lineage>
        <taxon>Eukaryota</taxon>
        <taxon>Fungi</taxon>
        <taxon>Dikarya</taxon>
        <taxon>Basidiomycota</taxon>
        <taxon>Agaricomycotina</taxon>
        <taxon>Agaricomycetes</taxon>
        <taxon>Agaricomycetidae</taxon>
        <taxon>Agaricales</taxon>
        <taxon>Marasmiineae</taxon>
        <taxon>Omphalotaceae</taxon>
        <taxon>Lentinula</taxon>
    </lineage>
</organism>
<feature type="compositionally biased region" description="Basic and acidic residues" evidence="2">
    <location>
        <begin position="687"/>
        <end position="698"/>
    </location>
</feature>
<dbReference type="AlphaFoldDB" id="A0AA38UKL0"/>
<feature type="region of interest" description="Disordered" evidence="2">
    <location>
        <begin position="383"/>
        <end position="411"/>
    </location>
</feature>
<feature type="region of interest" description="Disordered" evidence="2">
    <location>
        <begin position="1"/>
        <end position="112"/>
    </location>
</feature>
<feature type="region of interest" description="Disordered" evidence="2">
    <location>
        <begin position="571"/>
        <end position="608"/>
    </location>
</feature>
<feature type="region of interest" description="Disordered" evidence="2">
    <location>
        <begin position="687"/>
        <end position="711"/>
    </location>
</feature>